<feature type="transmembrane region" description="Helical" evidence="1">
    <location>
        <begin position="120"/>
        <end position="137"/>
    </location>
</feature>
<comment type="caution">
    <text evidence="2">The sequence shown here is derived from an EMBL/GenBank/DDBJ whole genome shotgun (WGS) entry which is preliminary data.</text>
</comment>
<sequence>MNVTQRNQDFPEGKLISIAIAAIFVLLSLLLALKSLRYSTKLPGPYKVLACFLLTSDAFLVLALFFDILMHDVLKQYDADVESLGWTMVNIVICLMTCERLFALKCPLRYLLFRNSHKETVVLIVLPLLTMVVWFTVTELVQTSQKHNTPICNFFGANTFLFLLSTICFIFIILHILANERELSRTIRQMGLPLRYMQSISERRNSGMLFFLYPLQLLSMVLFQVLPHWNIMEQQSSGAVCLCLLSVLIHGILFNVWFDEARLHFLTHFTPFSKLIQRQATILRINTYNIVVSQSAVSSQIFSSPSKLSQDSQNYPSCVMSSTATTTISQDNYI</sequence>
<keyword evidence="1" id="KW-0812">Transmembrane</keyword>
<reference evidence="2" key="2">
    <citation type="submission" date="2020-11" db="EMBL/GenBank/DDBJ databases">
        <authorList>
            <person name="McCartney M.A."/>
            <person name="Auch B."/>
            <person name="Kono T."/>
            <person name="Mallez S."/>
            <person name="Becker A."/>
            <person name="Gohl D.M."/>
            <person name="Silverstein K.A.T."/>
            <person name="Koren S."/>
            <person name="Bechman K.B."/>
            <person name="Herman A."/>
            <person name="Abrahante J.E."/>
            <person name="Garbe J."/>
        </authorList>
    </citation>
    <scope>NUCLEOTIDE SEQUENCE</scope>
    <source>
        <strain evidence="2">Duluth1</strain>
        <tissue evidence="2">Whole animal</tissue>
    </source>
</reference>
<keyword evidence="1" id="KW-1133">Transmembrane helix</keyword>
<dbReference type="EMBL" id="JAIWYP010000005">
    <property type="protein sequence ID" value="KAH3816371.1"/>
    <property type="molecule type" value="Genomic_DNA"/>
</dbReference>
<evidence type="ECO:0000256" key="1">
    <source>
        <dbReference type="SAM" id="Phobius"/>
    </source>
</evidence>
<feature type="transmembrane region" description="Helical" evidence="1">
    <location>
        <begin position="207"/>
        <end position="225"/>
    </location>
</feature>
<evidence type="ECO:0000313" key="3">
    <source>
        <dbReference type="Proteomes" id="UP000828390"/>
    </source>
</evidence>
<keyword evidence="1" id="KW-0472">Membrane</keyword>
<feature type="transmembrane region" description="Helical" evidence="1">
    <location>
        <begin position="237"/>
        <end position="258"/>
    </location>
</feature>
<feature type="transmembrane region" description="Helical" evidence="1">
    <location>
        <begin position="86"/>
        <end position="108"/>
    </location>
</feature>
<gene>
    <name evidence="2" type="ORF">DPMN_117887</name>
</gene>
<dbReference type="SUPFAM" id="SSF81321">
    <property type="entry name" value="Family A G protein-coupled receptor-like"/>
    <property type="match status" value="1"/>
</dbReference>
<proteinExistence type="predicted"/>
<keyword evidence="3" id="KW-1185">Reference proteome</keyword>
<dbReference type="AlphaFoldDB" id="A0A9D4GJ20"/>
<feature type="transmembrane region" description="Helical" evidence="1">
    <location>
        <begin position="45"/>
        <end position="66"/>
    </location>
</feature>
<dbReference type="Gene3D" id="1.20.1070.10">
    <property type="entry name" value="Rhodopsin 7-helix transmembrane proteins"/>
    <property type="match status" value="1"/>
</dbReference>
<protein>
    <submittedName>
        <fullName evidence="2">Uncharacterized protein</fullName>
    </submittedName>
</protein>
<dbReference type="Proteomes" id="UP000828390">
    <property type="component" value="Unassembled WGS sequence"/>
</dbReference>
<organism evidence="2 3">
    <name type="scientific">Dreissena polymorpha</name>
    <name type="common">Zebra mussel</name>
    <name type="synonym">Mytilus polymorpha</name>
    <dbReference type="NCBI Taxonomy" id="45954"/>
    <lineage>
        <taxon>Eukaryota</taxon>
        <taxon>Metazoa</taxon>
        <taxon>Spiralia</taxon>
        <taxon>Lophotrochozoa</taxon>
        <taxon>Mollusca</taxon>
        <taxon>Bivalvia</taxon>
        <taxon>Autobranchia</taxon>
        <taxon>Heteroconchia</taxon>
        <taxon>Euheterodonta</taxon>
        <taxon>Imparidentia</taxon>
        <taxon>Neoheterodontei</taxon>
        <taxon>Myida</taxon>
        <taxon>Dreissenoidea</taxon>
        <taxon>Dreissenidae</taxon>
        <taxon>Dreissena</taxon>
    </lineage>
</organism>
<name>A0A9D4GJ20_DREPO</name>
<feature type="transmembrane region" description="Helical" evidence="1">
    <location>
        <begin position="15"/>
        <end position="33"/>
    </location>
</feature>
<accession>A0A9D4GJ20</accession>
<evidence type="ECO:0000313" key="2">
    <source>
        <dbReference type="EMBL" id="KAH3816371.1"/>
    </source>
</evidence>
<feature type="transmembrane region" description="Helical" evidence="1">
    <location>
        <begin position="157"/>
        <end position="178"/>
    </location>
</feature>
<reference evidence="2" key="1">
    <citation type="journal article" date="2019" name="bioRxiv">
        <title>The Genome of the Zebra Mussel, Dreissena polymorpha: A Resource for Invasive Species Research.</title>
        <authorList>
            <person name="McCartney M.A."/>
            <person name="Auch B."/>
            <person name="Kono T."/>
            <person name="Mallez S."/>
            <person name="Zhang Y."/>
            <person name="Obille A."/>
            <person name="Becker A."/>
            <person name="Abrahante J.E."/>
            <person name="Garbe J."/>
            <person name="Badalamenti J.P."/>
            <person name="Herman A."/>
            <person name="Mangelson H."/>
            <person name="Liachko I."/>
            <person name="Sullivan S."/>
            <person name="Sone E.D."/>
            <person name="Koren S."/>
            <person name="Silverstein K.A.T."/>
            <person name="Beckman K.B."/>
            <person name="Gohl D.M."/>
        </authorList>
    </citation>
    <scope>NUCLEOTIDE SEQUENCE</scope>
    <source>
        <strain evidence="2">Duluth1</strain>
        <tissue evidence="2">Whole animal</tissue>
    </source>
</reference>